<dbReference type="GO" id="GO:0016791">
    <property type="term" value="F:phosphatase activity"/>
    <property type="evidence" value="ECO:0007669"/>
    <property type="project" value="TreeGrafter"/>
</dbReference>
<protein>
    <recommendedName>
        <fullName evidence="3">Cof subfamily of IIB subfamily of haloacid dehalogenase superfamily/HAD-superfamily hydrolase, subfamily IIB</fullName>
    </recommendedName>
</protein>
<dbReference type="GO" id="GO:0005829">
    <property type="term" value="C:cytosol"/>
    <property type="evidence" value="ECO:0007669"/>
    <property type="project" value="TreeGrafter"/>
</dbReference>
<dbReference type="Gene3D" id="3.30.1240.10">
    <property type="match status" value="1"/>
</dbReference>
<organism evidence="1 2">
    <name type="scientific">Caldicoprobacter faecalis</name>
    <dbReference type="NCBI Taxonomy" id="937334"/>
    <lineage>
        <taxon>Bacteria</taxon>
        <taxon>Bacillati</taxon>
        <taxon>Bacillota</taxon>
        <taxon>Clostridia</taxon>
        <taxon>Caldicoprobacterales</taxon>
        <taxon>Caldicoprobacteraceae</taxon>
        <taxon>Caldicoprobacter</taxon>
    </lineage>
</organism>
<dbReference type="InterPro" id="IPR023214">
    <property type="entry name" value="HAD_sf"/>
</dbReference>
<accession>A0A1I5W4D0</accession>
<proteinExistence type="predicted"/>
<dbReference type="SFLD" id="SFLDG01140">
    <property type="entry name" value="C2.B:_Phosphomannomutase_and_P"/>
    <property type="match status" value="1"/>
</dbReference>
<dbReference type="GO" id="GO:0000287">
    <property type="term" value="F:magnesium ion binding"/>
    <property type="evidence" value="ECO:0007669"/>
    <property type="project" value="TreeGrafter"/>
</dbReference>
<dbReference type="EMBL" id="FOXR01000014">
    <property type="protein sequence ID" value="SFQ14580.1"/>
    <property type="molecule type" value="Genomic_DNA"/>
</dbReference>
<dbReference type="SUPFAM" id="SSF56784">
    <property type="entry name" value="HAD-like"/>
    <property type="match status" value="1"/>
</dbReference>
<sequence>MIAIDLDDSLLDDNLTISQENKQAVRRAIEEGVIVTIATGRMFKSALPYVQQLGIDAPVITYQGALVVNALSRNVLLHCPVPLDLSREIIRESKKNNIHLQVYIDDEYYFEQHNKYSDLYFKVSGIPGKAVGSLEDFLVKEPTKLIMIDEPENILKWMEHYKEKYKGKLQVTISKAHYLEFTNIEATKGNAVRYLADMYGIKREEVIAIGDSFNDIPMLTYAGLGVAMGNAPEIVKSHADYVTYSNNDNGVAHVLEKFVLGGGMPFELCANRRHR</sequence>
<dbReference type="NCBIfam" id="TIGR00099">
    <property type="entry name" value="Cof-subfamily"/>
    <property type="match status" value="1"/>
</dbReference>
<keyword evidence="2" id="KW-1185">Reference proteome</keyword>
<dbReference type="InterPro" id="IPR000150">
    <property type="entry name" value="Cof"/>
</dbReference>
<dbReference type="Gene3D" id="3.40.50.1000">
    <property type="entry name" value="HAD superfamily/HAD-like"/>
    <property type="match status" value="1"/>
</dbReference>
<gene>
    <name evidence="1" type="ORF">SAMN05444406_11411</name>
</gene>
<dbReference type="NCBIfam" id="TIGR01484">
    <property type="entry name" value="HAD-SF-IIB"/>
    <property type="match status" value="1"/>
</dbReference>
<evidence type="ECO:0000313" key="2">
    <source>
        <dbReference type="Proteomes" id="UP000198577"/>
    </source>
</evidence>
<dbReference type="SMR" id="A0A1I5W4D0"/>
<dbReference type="STRING" id="937334.SAMN05444406_11411"/>
<dbReference type="AlphaFoldDB" id="A0A1I5W4D0"/>
<dbReference type="InterPro" id="IPR006379">
    <property type="entry name" value="HAD-SF_hydro_IIB"/>
</dbReference>
<dbReference type="InterPro" id="IPR036412">
    <property type="entry name" value="HAD-like_sf"/>
</dbReference>
<dbReference type="CDD" id="cd07516">
    <property type="entry name" value="HAD_Pase"/>
    <property type="match status" value="1"/>
</dbReference>
<evidence type="ECO:0000313" key="1">
    <source>
        <dbReference type="EMBL" id="SFQ14580.1"/>
    </source>
</evidence>
<dbReference type="SFLD" id="SFLDG01144">
    <property type="entry name" value="C2.B.4:_PGP_Like"/>
    <property type="match status" value="1"/>
</dbReference>
<name>A0A1I5W4D0_9FIRM</name>
<dbReference type="Pfam" id="PF08282">
    <property type="entry name" value="Hydrolase_3"/>
    <property type="match status" value="1"/>
</dbReference>
<dbReference type="PANTHER" id="PTHR10000:SF8">
    <property type="entry name" value="HAD SUPERFAMILY HYDROLASE-LIKE, TYPE 3"/>
    <property type="match status" value="1"/>
</dbReference>
<reference evidence="1 2" key="1">
    <citation type="submission" date="2016-10" db="EMBL/GenBank/DDBJ databases">
        <authorList>
            <person name="de Groot N.N."/>
        </authorList>
    </citation>
    <scope>NUCLEOTIDE SEQUENCE [LARGE SCALE GENOMIC DNA]</scope>
    <source>
        <strain evidence="1 2">DSM 20678</strain>
    </source>
</reference>
<dbReference type="OrthoDB" id="9781413at2"/>
<dbReference type="PANTHER" id="PTHR10000">
    <property type="entry name" value="PHOSPHOSERINE PHOSPHATASE"/>
    <property type="match status" value="1"/>
</dbReference>
<dbReference type="Proteomes" id="UP000198577">
    <property type="component" value="Unassembled WGS sequence"/>
</dbReference>
<dbReference type="SFLD" id="SFLDS00003">
    <property type="entry name" value="Haloacid_Dehalogenase"/>
    <property type="match status" value="1"/>
</dbReference>
<dbReference type="PROSITE" id="PS01229">
    <property type="entry name" value="COF_2"/>
    <property type="match status" value="1"/>
</dbReference>
<evidence type="ECO:0008006" key="3">
    <source>
        <dbReference type="Google" id="ProtNLM"/>
    </source>
</evidence>